<evidence type="ECO:0000256" key="10">
    <source>
        <dbReference type="ARBA" id="ARBA00022833"/>
    </source>
</evidence>
<sequence length="396" mass="44100">MGNDSTLLKRYYVISFLFLLLLLMQTPPPATSQLIATTKNPPYLSQSSPIEPPNSKSVMAIMFIIVFMFLLSAFITLYSRHCNRRPSRLQASRLNLAMVTGELNDHRSHGESVGISQETIETFPTFLYSAVKGHKIGTCALACAVCISEFEDEETLRFIPKCSHVFHPTCIDAWLLSHSTCPLCRADLVPTQHDVDSSSIFSIHIPDDDVINGMPEQQCQNNEQEDAIADAGASDQNDDVESFSPKSGLLLRSRTVNHVLSGQTLRSLLFPRSYSAGTGLATVQTGDNDFERFTLRLPSEVRSEVFMKSRLKRAKTCVGLVRMNSGTKGYRTTGSVRSCREDYERLRFALTPPFMTKNWNRLGSRSSSSAQCLGVEVENNNVGERSSDLYFPRSVA</sequence>
<comment type="pathway">
    <text evidence="3">Protein modification; protein ubiquitination.</text>
</comment>
<feature type="transmembrane region" description="Helical" evidence="15">
    <location>
        <begin position="56"/>
        <end position="78"/>
    </location>
</feature>
<evidence type="ECO:0000256" key="8">
    <source>
        <dbReference type="ARBA" id="ARBA00022771"/>
    </source>
</evidence>
<dbReference type="Proteomes" id="UP001341840">
    <property type="component" value="Unassembled WGS sequence"/>
</dbReference>
<feature type="domain" description="RING-type" evidence="17">
    <location>
        <begin position="143"/>
        <end position="185"/>
    </location>
</feature>
<gene>
    <name evidence="18" type="ORF">PIB30_064633</name>
</gene>
<dbReference type="PROSITE" id="PS50089">
    <property type="entry name" value="ZF_RING_2"/>
    <property type="match status" value="1"/>
</dbReference>
<evidence type="ECO:0000256" key="14">
    <source>
        <dbReference type="PROSITE-ProRule" id="PRU00175"/>
    </source>
</evidence>
<proteinExistence type="inferred from homology"/>
<reference evidence="18 19" key="1">
    <citation type="journal article" date="2023" name="Plants (Basel)">
        <title>Bridging the Gap: Combining Genomics and Transcriptomics Approaches to Understand Stylosanthes scabra, an Orphan Legume from the Brazilian Caatinga.</title>
        <authorList>
            <person name="Ferreira-Neto J.R.C."/>
            <person name="da Silva M.D."/>
            <person name="Binneck E."/>
            <person name="de Melo N.F."/>
            <person name="da Silva R.H."/>
            <person name="de Melo A.L.T.M."/>
            <person name="Pandolfi V."/>
            <person name="Bustamante F.O."/>
            <person name="Brasileiro-Vidal A.C."/>
            <person name="Benko-Iseppon A.M."/>
        </authorList>
    </citation>
    <scope>NUCLEOTIDE SEQUENCE [LARGE SCALE GENOMIC DNA]</scope>
    <source>
        <tissue evidence="18">Leaves</tissue>
    </source>
</reference>
<evidence type="ECO:0000313" key="18">
    <source>
        <dbReference type="EMBL" id="MED6173970.1"/>
    </source>
</evidence>
<dbReference type="PANTHER" id="PTHR46913:SF1">
    <property type="entry name" value="RING-H2 FINGER PROTEIN ATL16"/>
    <property type="match status" value="1"/>
</dbReference>
<keyword evidence="12 15" id="KW-0472">Membrane</keyword>
<evidence type="ECO:0000256" key="6">
    <source>
        <dbReference type="ARBA" id="ARBA00022692"/>
    </source>
</evidence>
<accession>A0ABU6VK19</accession>
<organism evidence="18 19">
    <name type="scientific">Stylosanthes scabra</name>
    <dbReference type="NCBI Taxonomy" id="79078"/>
    <lineage>
        <taxon>Eukaryota</taxon>
        <taxon>Viridiplantae</taxon>
        <taxon>Streptophyta</taxon>
        <taxon>Embryophyta</taxon>
        <taxon>Tracheophyta</taxon>
        <taxon>Spermatophyta</taxon>
        <taxon>Magnoliopsida</taxon>
        <taxon>eudicotyledons</taxon>
        <taxon>Gunneridae</taxon>
        <taxon>Pentapetalae</taxon>
        <taxon>rosids</taxon>
        <taxon>fabids</taxon>
        <taxon>Fabales</taxon>
        <taxon>Fabaceae</taxon>
        <taxon>Papilionoideae</taxon>
        <taxon>50 kb inversion clade</taxon>
        <taxon>dalbergioids sensu lato</taxon>
        <taxon>Dalbergieae</taxon>
        <taxon>Pterocarpus clade</taxon>
        <taxon>Stylosanthes</taxon>
    </lineage>
</organism>
<evidence type="ECO:0000256" key="3">
    <source>
        <dbReference type="ARBA" id="ARBA00004906"/>
    </source>
</evidence>
<evidence type="ECO:0000256" key="2">
    <source>
        <dbReference type="ARBA" id="ARBA00004167"/>
    </source>
</evidence>
<keyword evidence="9" id="KW-0833">Ubl conjugation pathway</keyword>
<comment type="subcellular location">
    <subcellularLocation>
        <location evidence="2">Membrane</location>
        <topology evidence="2">Single-pass membrane protein</topology>
    </subcellularLocation>
</comment>
<evidence type="ECO:0000256" key="16">
    <source>
        <dbReference type="SAM" id="SignalP"/>
    </source>
</evidence>
<dbReference type="InterPro" id="IPR044600">
    <property type="entry name" value="ATL1/ATL16-like"/>
</dbReference>
<comment type="similarity">
    <text evidence="13">Belongs to the RING-type zinc finger family. ATL subfamily.</text>
</comment>
<dbReference type="InterPro" id="IPR013083">
    <property type="entry name" value="Znf_RING/FYVE/PHD"/>
</dbReference>
<keyword evidence="11 15" id="KW-1133">Transmembrane helix</keyword>
<dbReference type="Gene3D" id="3.30.40.10">
    <property type="entry name" value="Zinc/RING finger domain, C3HC4 (zinc finger)"/>
    <property type="match status" value="1"/>
</dbReference>
<keyword evidence="16" id="KW-0732">Signal</keyword>
<keyword evidence="6 15" id="KW-0812">Transmembrane</keyword>
<evidence type="ECO:0000313" key="19">
    <source>
        <dbReference type="Proteomes" id="UP001341840"/>
    </source>
</evidence>
<keyword evidence="7" id="KW-0479">Metal-binding</keyword>
<feature type="chain" id="PRO_5045136959" description="RING-type E3 ubiquitin transferase" evidence="16">
    <location>
        <begin position="33"/>
        <end position="396"/>
    </location>
</feature>
<dbReference type="EC" id="2.3.2.27" evidence="4"/>
<evidence type="ECO:0000256" key="7">
    <source>
        <dbReference type="ARBA" id="ARBA00022723"/>
    </source>
</evidence>
<evidence type="ECO:0000256" key="12">
    <source>
        <dbReference type="ARBA" id="ARBA00023136"/>
    </source>
</evidence>
<keyword evidence="5" id="KW-0808">Transferase</keyword>
<comment type="caution">
    <text evidence="18">The sequence shown here is derived from an EMBL/GenBank/DDBJ whole genome shotgun (WGS) entry which is preliminary data.</text>
</comment>
<dbReference type="Pfam" id="PF13639">
    <property type="entry name" value="zf-RING_2"/>
    <property type="match status" value="1"/>
</dbReference>
<dbReference type="EMBL" id="JASCZI010151667">
    <property type="protein sequence ID" value="MED6173970.1"/>
    <property type="molecule type" value="Genomic_DNA"/>
</dbReference>
<evidence type="ECO:0000256" key="1">
    <source>
        <dbReference type="ARBA" id="ARBA00000900"/>
    </source>
</evidence>
<dbReference type="InterPro" id="IPR001841">
    <property type="entry name" value="Znf_RING"/>
</dbReference>
<dbReference type="SUPFAM" id="SSF57850">
    <property type="entry name" value="RING/U-box"/>
    <property type="match status" value="1"/>
</dbReference>
<evidence type="ECO:0000256" key="4">
    <source>
        <dbReference type="ARBA" id="ARBA00012483"/>
    </source>
</evidence>
<name>A0ABU6VK19_9FABA</name>
<evidence type="ECO:0000256" key="13">
    <source>
        <dbReference type="ARBA" id="ARBA00024209"/>
    </source>
</evidence>
<keyword evidence="10" id="KW-0862">Zinc</keyword>
<protein>
    <recommendedName>
        <fullName evidence="4">RING-type E3 ubiquitin transferase</fullName>
        <ecNumber evidence="4">2.3.2.27</ecNumber>
    </recommendedName>
</protein>
<evidence type="ECO:0000256" key="5">
    <source>
        <dbReference type="ARBA" id="ARBA00022679"/>
    </source>
</evidence>
<dbReference type="PANTHER" id="PTHR46913">
    <property type="entry name" value="RING-H2 FINGER PROTEIN ATL16"/>
    <property type="match status" value="1"/>
</dbReference>
<dbReference type="CDD" id="cd16461">
    <property type="entry name" value="RING-H2_EL5-like"/>
    <property type="match status" value="1"/>
</dbReference>
<keyword evidence="8 14" id="KW-0863">Zinc-finger</keyword>
<evidence type="ECO:0000256" key="9">
    <source>
        <dbReference type="ARBA" id="ARBA00022786"/>
    </source>
</evidence>
<evidence type="ECO:0000256" key="11">
    <source>
        <dbReference type="ARBA" id="ARBA00022989"/>
    </source>
</evidence>
<feature type="signal peptide" evidence="16">
    <location>
        <begin position="1"/>
        <end position="32"/>
    </location>
</feature>
<evidence type="ECO:0000256" key="15">
    <source>
        <dbReference type="SAM" id="Phobius"/>
    </source>
</evidence>
<comment type="catalytic activity">
    <reaction evidence="1">
        <text>S-ubiquitinyl-[E2 ubiquitin-conjugating enzyme]-L-cysteine + [acceptor protein]-L-lysine = [E2 ubiquitin-conjugating enzyme]-L-cysteine + N(6)-ubiquitinyl-[acceptor protein]-L-lysine.</text>
        <dbReference type="EC" id="2.3.2.27"/>
    </reaction>
</comment>
<evidence type="ECO:0000259" key="17">
    <source>
        <dbReference type="PROSITE" id="PS50089"/>
    </source>
</evidence>
<keyword evidence="19" id="KW-1185">Reference proteome</keyword>
<dbReference type="SMART" id="SM00184">
    <property type="entry name" value="RING"/>
    <property type="match status" value="1"/>
</dbReference>